<keyword evidence="4" id="KW-1185">Reference proteome</keyword>
<dbReference type="Proteomes" id="UP001353858">
    <property type="component" value="Unassembled WGS sequence"/>
</dbReference>
<proteinExistence type="predicted"/>
<evidence type="ECO:0000256" key="1">
    <source>
        <dbReference type="ARBA" id="ARBA00023054"/>
    </source>
</evidence>
<keyword evidence="1 2" id="KW-0175">Coiled coil</keyword>
<feature type="coiled-coil region" evidence="2">
    <location>
        <begin position="87"/>
        <end position="281"/>
    </location>
</feature>
<dbReference type="EMBL" id="JARPUR010000005">
    <property type="protein sequence ID" value="KAK4875267.1"/>
    <property type="molecule type" value="Genomic_DNA"/>
</dbReference>
<evidence type="ECO:0000313" key="3">
    <source>
        <dbReference type="EMBL" id="KAK4875267.1"/>
    </source>
</evidence>
<dbReference type="AlphaFoldDB" id="A0AAN7SCY3"/>
<evidence type="ECO:0000313" key="4">
    <source>
        <dbReference type="Proteomes" id="UP001353858"/>
    </source>
</evidence>
<gene>
    <name evidence="3" type="ORF">RN001_011689</name>
</gene>
<organism evidence="3 4">
    <name type="scientific">Aquatica leii</name>
    <dbReference type="NCBI Taxonomy" id="1421715"/>
    <lineage>
        <taxon>Eukaryota</taxon>
        <taxon>Metazoa</taxon>
        <taxon>Ecdysozoa</taxon>
        <taxon>Arthropoda</taxon>
        <taxon>Hexapoda</taxon>
        <taxon>Insecta</taxon>
        <taxon>Pterygota</taxon>
        <taxon>Neoptera</taxon>
        <taxon>Endopterygota</taxon>
        <taxon>Coleoptera</taxon>
        <taxon>Polyphaga</taxon>
        <taxon>Elateriformia</taxon>
        <taxon>Elateroidea</taxon>
        <taxon>Lampyridae</taxon>
        <taxon>Luciolinae</taxon>
        <taxon>Aquatica</taxon>
    </lineage>
</organism>
<name>A0AAN7SCY3_9COLE</name>
<accession>A0AAN7SCY3</accession>
<protein>
    <submittedName>
        <fullName evidence="3">Uncharacterized protein</fullName>
    </submittedName>
</protein>
<dbReference type="PANTHER" id="PTHR32083:SF0">
    <property type="entry name" value="CILIA AND FLAGELLA-ASSOCIATED PROTEIN 58"/>
    <property type="match status" value="1"/>
</dbReference>
<evidence type="ECO:0000256" key="2">
    <source>
        <dbReference type="SAM" id="Coils"/>
    </source>
</evidence>
<dbReference type="PANTHER" id="PTHR32083">
    <property type="entry name" value="CILIA AND FLAGELLA-ASSOCIATED PROTEIN 58-RELATED"/>
    <property type="match status" value="1"/>
</dbReference>
<sequence length="310" mass="35871">MCSPVQAVAKIEQNPVIATYAEEFYKLFQVLRESNVTKKELIDKCLQLEKQLSKSTEKLIAATKAVQEDAEVIQSLKEKINNSWKITDAAHEREQQAQEIIDNLRNQIHALTVELDFKSKMASDSDDGGAANKNQERLEREKQKLLSEVAQLQQKLANALGYQEELERKNSQADFKIVNLSAELEKLRADFDEVKKQRDKLESDTIDINTELNKCSNEIKFLQNTLHQRENLTGLLDKQISDLKYTKERLLKDLDERNQKHRQLQENYKELTENNGETTKQLAKSALQIKFQEDQNRNMQAKMDKPSCPH</sequence>
<dbReference type="GO" id="GO:0005856">
    <property type="term" value="C:cytoskeleton"/>
    <property type="evidence" value="ECO:0007669"/>
    <property type="project" value="TreeGrafter"/>
</dbReference>
<comment type="caution">
    <text evidence="3">The sequence shown here is derived from an EMBL/GenBank/DDBJ whole genome shotgun (WGS) entry which is preliminary data.</text>
</comment>
<feature type="coiled-coil region" evidence="2">
    <location>
        <begin position="31"/>
        <end position="58"/>
    </location>
</feature>
<reference evidence="4" key="1">
    <citation type="submission" date="2023-01" db="EMBL/GenBank/DDBJ databases">
        <title>Key to firefly adult light organ development and bioluminescence: homeobox transcription factors regulate luciferase expression and transportation to peroxisome.</title>
        <authorList>
            <person name="Fu X."/>
        </authorList>
    </citation>
    <scope>NUCLEOTIDE SEQUENCE [LARGE SCALE GENOMIC DNA]</scope>
</reference>